<keyword evidence="1" id="KW-0732">Signal</keyword>
<sequence length="66" mass="7057">MFFSTVSLVPLSSLPCSPFVAHTPSPTTWLTLPLFLLLVPPSLCGDSGGWWRSTEQLVYGGSMSGV</sequence>
<dbReference type="EMBL" id="OY731398">
    <property type="protein sequence ID" value="CAJ1796211.1"/>
    <property type="molecule type" value="Genomic_DNA"/>
</dbReference>
<evidence type="ECO:0000256" key="1">
    <source>
        <dbReference type="SAM" id="SignalP"/>
    </source>
</evidence>
<name>A0AA86RZ08_9FABA</name>
<evidence type="ECO:0000313" key="3">
    <source>
        <dbReference type="Proteomes" id="UP001189624"/>
    </source>
</evidence>
<dbReference type="Gramene" id="rna-AYBTSS11_LOCUS511">
    <property type="protein sequence ID" value="CAJ1796211.1"/>
    <property type="gene ID" value="gene-AYBTSS11_LOCUS511"/>
</dbReference>
<evidence type="ECO:0008006" key="4">
    <source>
        <dbReference type="Google" id="ProtNLM"/>
    </source>
</evidence>
<evidence type="ECO:0000313" key="2">
    <source>
        <dbReference type="EMBL" id="CAJ1796211.1"/>
    </source>
</evidence>
<proteinExistence type="predicted"/>
<dbReference type="Proteomes" id="UP001189624">
    <property type="component" value="Chromosome 1"/>
</dbReference>
<reference evidence="2" key="1">
    <citation type="submission" date="2023-10" db="EMBL/GenBank/DDBJ databases">
        <authorList>
            <person name="Domelevo Entfellner J.-B."/>
        </authorList>
    </citation>
    <scope>NUCLEOTIDE SEQUENCE</scope>
</reference>
<organism evidence="2 3">
    <name type="scientific">Sphenostylis stenocarpa</name>
    <dbReference type="NCBI Taxonomy" id="92480"/>
    <lineage>
        <taxon>Eukaryota</taxon>
        <taxon>Viridiplantae</taxon>
        <taxon>Streptophyta</taxon>
        <taxon>Embryophyta</taxon>
        <taxon>Tracheophyta</taxon>
        <taxon>Spermatophyta</taxon>
        <taxon>Magnoliopsida</taxon>
        <taxon>eudicotyledons</taxon>
        <taxon>Gunneridae</taxon>
        <taxon>Pentapetalae</taxon>
        <taxon>rosids</taxon>
        <taxon>fabids</taxon>
        <taxon>Fabales</taxon>
        <taxon>Fabaceae</taxon>
        <taxon>Papilionoideae</taxon>
        <taxon>50 kb inversion clade</taxon>
        <taxon>NPAAA clade</taxon>
        <taxon>indigoferoid/millettioid clade</taxon>
        <taxon>Phaseoleae</taxon>
        <taxon>Sphenostylis</taxon>
    </lineage>
</organism>
<feature type="signal peptide" evidence="1">
    <location>
        <begin position="1"/>
        <end position="44"/>
    </location>
</feature>
<dbReference type="AlphaFoldDB" id="A0AA86RZ08"/>
<gene>
    <name evidence="2" type="ORF">AYBTSS11_LOCUS511</name>
</gene>
<accession>A0AA86RZ08</accession>
<keyword evidence="3" id="KW-1185">Reference proteome</keyword>
<feature type="chain" id="PRO_5041682546" description="Secreted protein" evidence="1">
    <location>
        <begin position="45"/>
        <end position="66"/>
    </location>
</feature>
<protein>
    <recommendedName>
        <fullName evidence="4">Secreted protein</fullName>
    </recommendedName>
</protein>